<dbReference type="Proteomes" id="UP000814033">
    <property type="component" value="Unassembled WGS sequence"/>
</dbReference>
<proteinExistence type="predicted"/>
<evidence type="ECO:0000313" key="1">
    <source>
        <dbReference type="EMBL" id="KAI0052221.1"/>
    </source>
</evidence>
<name>A0ACB8S7X7_9AGAM</name>
<sequence length="520" mass="57864">MISHKDDNIYAVTVLAAAALGALLVQRYWSSPWRKLPPGPRGFPLIGNLLDLRARQWETFKQWKTTYGNVIFLRAAGQPILVLNSQKAAADLLDRRAALYSDRPRNVVCSMIACRGLFLPLERYGERWQRMRRATHESLAQIDNERHFKNTQKQMAAQLALALLEKPEEWREQVHRTLASVLLAAAYDAPPVDTADAPVMKTIDVFMSHLKIATIPGAYLAEFFPLMRHIPSRFAQWKREAETWFSQDTANFEGLFDYATQKMGQGTEHRSLAAILMDNAEKFDVSRTESAWLAGTIYAAGFDTTSTMVSWWFLAMVAHPEYQARAQAEIDAVVGRARVPALEDLPHLPYVRAIIREVLRWRPVGPLGVPHQSVEDDWYDGMFIPAGTTCVPNVWAINHDPAVYGADAGDFNPARHLDANGDLAPAFADTKNQGHSTFGFGKRVCLGRHMANAAMAIDAATILWACKIERGMDKHGKETPLDVHGYVDEGVAAIQPVPFACKVTARFAEAGRLLAAGSCA</sequence>
<comment type="caution">
    <text evidence="1">The sequence shown here is derived from an EMBL/GenBank/DDBJ whole genome shotgun (WGS) entry which is preliminary data.</text>
</comment>
<evidence type="ECO:0000313" key="2">
    <source>
        <dbReference type="Proteomes" id="UP000814033"/>
    </source>
</evidence>
<gene>
    <name evidence="1" type="ORF">FA95DRAFT_1484119</name>
</gene>
<keyword evidence="2" id="KW-1185">Reference proteome</keyword>
<reference evidence="1" key="1">
    <citation type="submission" date="2021-02" db="EMBL/GenBank/DDBJ databases">
        <authorList>
            <consortium name="DOE Joint Genome Institute"/>
            <person name="Ahrendt S."/>
            <person name="Looney B.P."/>
            <person name="Miyauchi S."/>
            <person name="Morin E."/>
            <person name="Drula E."/>
            <person name="Courty P.E."/>
            <person name="Chicoki N."/>
            <person name="Fauchery L."/>
            <person name="Kohler A."/>
            <person name="Kuo A."/>
            <person name="Labutti K."/>
            <person name="Pangilinan J."/>
            <person name="Lipzen A."/>
            <person name="Riley R."/>
            <person name="Andreopoulos W."/>
            <person name="He G."/>
            <person name="Johnson J."/>
            <person name="Barry K.W."/>
            <person name="Grigoriev I.V."/>
            <person name="Nagy L."/>
            <person name="Hibbett D."/>
            <person name="Henrissat B."/>
            <person name="Matheny P.B."/>
            <person name="Labbe J."/>
            <person name="Martin F."/>
        </authorList>
    </citation>
    <scope>NUCLEOTIDE SEQUENCE</scope>
    <source>
        <strain evidence="1">FP105234-sp</strain>
    </source>
</reference>
<accession>A0ACB8S7X7</accession>
<reference evidence="1" key="2">
    <citation type="journal article" date="2022" name="New Phytol.">
        <title>Evolutionary transition to the ectomycorrhizal habit in the genomes of a hyperdiverse lineage of mushroom-forming fungi.</title>
        <authorList>
            <person name="Looney B."/>
            <person name="Miyauchi S."/>
            <person name="Morin E."/>
            <person name="Drula E."/>
            <person name="Courty P.E."/>
            <person name="Kohler A."/>
            <person name="Kuo A."/>
            <person name="LaButti K."/>
            <person name="Pangilinan J."/>
            <person name="Lipzen A."/>
            <person name="Riley R."/>
            <person name="Andreopoulos W."/>
            <person name="He G."/>
            <person name="Johnson J."/>
            <person name="Nolan M."/>
            <person name="Tritt A."/>
            <person name="Barry K.W."/>
            <person name="Grigoriev I.V."/>
            <person name="Nagy L.G."/>
            <person name="Hibbett D."/>
            <person name="Henrissat B."/>
            <person name="Matheny P.B."/>
            <person name="Labbe J."/>
            <person name="Martin F.M."/>
        </authorList>
    </citation>
    <scope>NUCLEOTIDE SEQUENCE</scope>
    <source>
        <strain evidence="1">FP105234-sp</strain>
    </source>
</reference>
<protein>
    <submittedName>
        <fullName evidence="1">Cytochrome P450</fullName>
    </submittedName>
</protein>
<organism evidence="1 2">
    <name type="scientific">Auriscalpium vulgare</name>
    <dbReference type="NCBI Taxonomy" id="40419"/>
    <lineage>
        <taxon>Eukaryota</taxon>
        <taxon>Fungi</taxon>
        <taxon>Dikarya</taxon>
        <taxon>Basidiomycota</taxon>
        <taxon>Agaricomycotina</taxon>
        <taxon>Agaricomycetes</taxon>
        <taxon>Russulales</taxon>
        <taxon>Auriscalpiaceae</taxon>
        <taxon>Auriscalpium</taxon>
    </lineage>
</organism>
<dbReference type="EMBL" id="MU275847">
    <property type="protein sequence ID" value="KAI0052221.1"/>
    <property type="molecule type" value="Genomic_DNA"/>
</dbReference>